<keyword evidence="10" id="KW-0732">Signal</keyword>
<keyword evidence="13" id="KW-0675">Receptor</keyword>
<sequence length="865" mass="94030">MNNNKIIQLSRCAIAVGAVLLSGQSFAQQAQDGDDVERIAITGSHIKRTDLEGPSPVTIISRDDIDKSGFDNLQQLLERLPAAGSGTFSTRGNSQDSTANGAAAVSLRGFGADATLVLINGRRVASSPFAEGIVNSFVDINSIPMAAIERIDILKDGASAIYGSDAVAGVVNIILRKDFTGTDVTAGFGGTTGPNYDEKTFSTVWGTGDDKSNATLILDYFSNSQIDNYELGRFGTSNQAPYGGQDLRSSRGYPGRFVVDGVVTIDPGCPVDQRAGATCVYDYGPSSIAVPEAERMGAILSMNRDVNDSVELFAEIAAQHNTSAAGGAATPLDEGAGLTVPGTHPNNPFGQDVEISRYRTVDAGNRRWDITSDTLRVLAGLRGNINNWDWETAVQKGRSASSQTGDKSQGWVRTDFLQQEINAGRYNPFGGVQNPQSVIDAITTSLVRRGKSHMTSADARISGELFDVSHGAVSLAAGVEYRKEDATDIPDDQFQRGLIFGTESVSAAASRSQKAAYVEISVPLLENLEMQLAERYDHYSDFGGTANPKVAFHFTPTDEWSLRASWSQGFRAPSLAQVGLGPSQESQFFVDTFRCPTPDASNPACASTDYTIVFAGNPNLEAEESESWNIGAIWQVTEDLDFSLDIWSITQDNKIDEVPFGDVYAAECGNQNSTICVRRAPLPGQTLGELDRINNTFFNVSSQEADGIDLSSHYKMDLEGLGKLKFNLEYTYLNNFEKDGQDYTGEYRYPQHRWTGTADWTLNDWGAATVLSYIGEFEDTPDIDFDGTLDFEENESRKVKAQVLVDVQGYYNLNEKTKITIGINNLFDEDPPFAIGDGDGDLYGYVTSMYNPRGQYIYGKVNYKF</sequence>
<evidence type="ECO:0000256" key="9">
    <source>
        <dbReference type="RuleBase" id="RU003357"/>
    </source>
</evidence>
<dbReference type="Pfam" id="PF00593">
    <property type="entry name" value="TonB_dep_Rec_b-barrel"/>
    <property type="match status" value="1"/>
</dbReference>
<keyword evidence="7 8" id="KW-0998">Cell outer membrane</keyword>
<evidence type="ECO:0000256" key="10">
    <source>
        <dbReference type="SAM" id="SignalP"/>
    </source>
</evidence>
<feature type="domain" description="TonB-dependent receptor-like beta-barrel" evidence="11">
    <location>
        <begin position="343"/>
        <end position="826"/>
    </location>
</feature>
<dbReference type="EMBL" id="RRCF01000002">
    <property type="protein sequence ID" value="RRJ21113.1"/>
    <property type="molecule type" value="Genomic_DNA"/>
</dbReference>
<dbReference type="AlphaFoldDB" id="A0A3P3QL83"/>
<evidence type="ECO:0000259" key="12">
    <source>
        <dbReference type="Pfam" id="PF07715"/>
    </source>
</evidence>
<dbReference type="OrthoDB" id="9815954at2"/>
<gene>
    <name evidence="13" type="ORF">EIK76_09505</name>
</gene>
<dbReference type="InterPro" id="IPR036942">
    <property type="entry name" value="Beta-barrel_TonB_sf"/>
</dbReference>
<dbReference type="GO" id="GO:0009279">
    <property type="term" value="C:cell outer membrane"/>
    <property type="evidence" value="ECO:0007669"/>
    <property type="project" value="UniProtKB-SubCell"/>
</dbReference>
<evidence type="ECO:0000256" key="5">
    <source>
        <dbReference type="ARBA" id="ARBA00023077"/>
    </source>
</evidence>
<evidence type="ECO:0000256" key="7">
    <source>
        <dbReference type="ARBA" id="ARBA00023237"/>
    </source>
</evidence>
<evidence type="ECO:0000259" key="11">
    <source>
        <dbReference type="Pfam" id="PF00593"/>
    </source>
</evidence>
<dbReference type="Proteomes" id="UP000276260">
    <property type="component" value="Unassembled WGS sequence"/>
</dbReference>
<evidence type="ECO:0000313" key="14">
    <source>
        <dbReference type="Proteomes" id="UP000276260"/>
    </source>
</evidence>
<evidence type="ECO:0000256" key="2">
    <source>
        <dbReference type="ARBA" id="ARBA00022448"/>
    </source>
</evidence>
<dbReference type="PANTHER" id="PTHR47234:SF2">
    <property type="entry name" value="TONB-DEPENDENT RECEPTOR"/>
    <property type="match status" value="1"/>
</dbReference>
<dbReference type="SUPFAM" id="SSF56935">
    <property type="entry name" value="Porins"/>
    <property type="match status" value="1"/>
</dbReference>
<reference evidence="13 14" key="1">
    <citation type="submission" date="2018-11" db="EMBL/GenBank/DDBJ databases">
        <title>Draft genome analysis of Rheinheimera mesophila isolated from an industrial waste site.</title>
        <authorList>
            <person name="Yu Q."/>
            <person name="Qi Y."/>
            <person name="Zhang H."/>
            <person name="Lu Y."/>
            <person name="Pu J."/>
        </authorList>
    </citation>
    <scope>NUCLEOTIDE SEQUENCE [LARGE SCALE GENOMIC DNA]</scope>
    <source>
        <strain evidence="13 14">IITR13</strain>
    </source>
</reference>
<keyword evidence="2 8" id="KW-0813">Transport</keyword>
<dbReference type="Gene3D" id="2.40.170.20">
    <property type="entry name" value="TonB-dependent receptor, beta-barrel domain"/>
    <property type="match status" value="1"/>
</dbReference>
<comment type="subcellular location">
    <subcellularLocation>
        <location evidence="1 8">Cell outer membrane</location>
        <topology evidence="1 8">Multi-pass membrane protein</topology>
    </subcellularLocation>
</comment>
<comment type="similarity">
    <text evidence="8 9">Belongs to the TonB-dependent receptor family.</text>
</comment>
<dbReference type="PROSITE" id="PS52016">
    <property type="entry name" value="TONB_DEPENDENT_REC_3"/>
    <property type="match status" value="1"/>
</dbReference>
<evidence type="ECO:0000256" key="3">
    <source>
        <dbReference type="ARBA" id="ARBA00022452"/>
    </source>
</evidence>
<proteinExistence type="inferred from homology"/>
<dbReference type="PANTHER" id="PTHR47234">
    <property type="match status" value="1"/>
</dbReference>
<evidence type="ECO:0000256" key="6">
    <source>
        <dbReference type="ARBA" id="ARBA00023136"/>
    </source>
</evidence>
<feature type="domain" description="TonB-dependent receptor plug" evidence="12">
    <location>
        <begin position="52"/>
        <end position="170"/>
    </location>
</feature>
<evidence type="ECO:0000256" key="4">
    <source>
        <dbReference type="ARBA" id="ARBA00022692"/>
    </source>
</evidence>
<accession>A0A3P3QL83</accession>
<dbReference type="Gene3D" id="2.170.130.10">
    <property type="entry name" value="TonB-dependent receptor, plug domain"/>
    <property type="match status" value="1"/>
</dbReference>
<dbReference type="InterPro" id="IPR000531">
    <property type="entry name" value="Beta-barrel_TonB"/>
</dbReference>
<dbReference type="InterPro" id="IPR039426">
    <property type="entry name" value="TonB-dep_rcpt-like"/>
</dbReference>
<name>A0A3P3QL83_9GAMM</name>
<keyword evidence="6 8" id="KW-0472">Membrane</keyword>
<organism evidence="13 14">
    <name type="scientific">Rheinheimera mesophila</name>
    <dbReference type="NCBI Taxonomy" id="1547515"/>
    <lineage>
        <taxon>Bacteria</taxon>
        <taxon>Pseudomonadati</taxon>
        <taxon>Pseudomonadota</taxon>
        <taxon>Gammaproteobacteria</taxon>
        <taxon>Chromatiales</taxon>
        <taxon>Chromatiaceae</taxon>
        <taxon>Rheinheimera</taxon>
    </lineage>
</organism>
<evidence type="ECO:0000313" key="13">
    <source>
        <dbReference type="EMBL" id="RRJ21113.1"/>
    </source>
</evidence>
<dbReference type="InterPro" id="IPR037066">
    <property type="entry name" value="Plug_dom_sf"/>
</dbReference>
<feature type="signal peptide" evidence="10">
    <location>
        <begin position="1"/>
        <end position="27"/>
    </location>
</feature>
<protein>
    <submittedName>
        <fullName evidence="13">TonB-dependent receptor</fullName>
    </submittedName>
</protein>
<dbReference type="Pfam" id="PF07715">
    <property type="entry name" value="Plug"/>
    <property type="match status" value="1"/>
</dbReference>
<comment type="caution">
    <text evidence="13">The sequence shown here is derived from an EMBL/GenBank/DDBJ whole genome shotgun (WGS) entry which is preliminary data.</text>
</comment>
<feature type="chain" id="PRO_5018555855" evidence="10">
    <location>
        <begin position="28"/>
        <end position="865"/>
    </location>
</feature>
<keyword evidence="14" id="KW-1185">Reference proteome</keyword>
<keyword evidence="4 8" id="KW-0812">Transmembrane</keyword>
<keyword evidence="5 9" id="KW-0798">TonB box</keyword>
<dbReference type="RefSeq" id="WP_046519947.1">
    <property type="nucleotide sequence ID" value="NZ_LAVS01000020.1"/>
</dbReference>
<dbReference type="InterPro" id="IPR012910">
    <property type="entry name" value="Plug_dom"/>
</dbReference>
<evidence type="ECO:0000256" key="8">
    <source>
        <dbReference type="PROSITE-ProRule" id="PRU01360"/>
    </source>
</evidence>
<keyword evidence="3 8" id="KW-1134">Transmembrane beta strand</keyword>
<dbReference type="CDD" id="cd01347">
    <property type="entry name" value="ligand_gated_channel"/>
    <property type="match status" value="1"/>
</dbReference>
<evidence type="ECO:0000256" key="1">
    <source>
        <dbReference type="ARBA" id="ARBA00004571"/>
    </source>
</evidence>